<accession>A0A1F5S756</accession>
<gene>
    <name evidence="1" type="ORF">A2Y83_04575</name>
</gene>
<organism evidence="1 2">
    <name type="scientific">Candidatus Falkowbacteria bacterium RBG_13_39_14</name>
    <dbReference type="NCBI Taxonomy" id="1797985"/>
    <lineage>
        <taxon>Bacteria</taxon>
        <taxon>Candidatus Falkowiibacteriota</taxon>
    </lineage>
</organism>
<protein>
    <submittedName>
        <fullName evidence="1">Uncharacterized protein</fullName>
    </submittedName>
</protein>
<proteinExistence type="predicted"/>
<dbReference type="AlphaFoldDB" id="A0A1F5S756"/>
<comment type="caution">
    <text evidence="1">The sequence shown here is derived from an EMBL/GenBank/DDBJ whole genome shotgun (WGS) entry which is preliminary data.</text>
</comment>
<dbReference type="Proteomes" id="UP000178323">
    <property type="component" value="Unassembled WGS sequence"/>
</dbReference>
<dbReference type="EMBL" id="MFFS01000028">
    <property type="protein sequence ID" value="OGF22392.1"/>
    <property type="molecule type" value="Genomic_DNA"/>
</dbReference>
<reference evidence="1 2" key="1">
    <citation type="journal article" date="2016" name="Nat. Commun.">
        <title>Thousands of microbial genomes shed light on interconnected biogeochemical processes in an aquifer system.</title>
        <authorList>
            <person name="Anantharaman K."/>
            <person name="Brown C.T."/>
            <person name="Hug L.A."/>
            <person name="Sharon I."/>
            <person name="Castelle C.J."/>
            <person name="Probst A.J."/>
            <person name="Thomas B.C."/>
            <person name="Singh A."/>
            <person name="Wilkins M.J."/>
            <person name="Karaoz U."/>
            <person name="Brodie E.L."/>
            <person name="Williams K.H."/>
            <person name="Hubbard S.S."/>
            <person name="Banfield J.F."/>
        </authorList>
    </citation>
    <scope>NUCLEOTIDE SEQUENCE [LARGE SCALE GENOMIC DNA]</scope>
</reference>
<sequence length="112" mass="13509">MEEKIMLQFIDSLIKKSGLKLKEDFLVEYKELLLERIEKKIWLVMVDELKDEAVRGFYERTMGSENIDELDDEKKKELVLFCQNNIPDFEKKVLRIMDDFATQFIRNIKLMK</sequence>
<evidence type="ECO:0000313" key="1">
    <source>
        <dbReference type="EMBL" id="OGF22392.1"/>
    </source>
</evidence>
<name>A0A1F5S756_9BACT</name>
<evidence type="ECO:0000313" key="2">
    <source>
        <dbReference type="Proteomes" id="UP000178323"/>
    </source>
</evidence>